<dbReference type="AlphaFoldDB" id="A0A3D6BWK8"/>
<dbReference type="PANTHER" id="PTHR10491">
    <property type="entry name" value="DTDP-4-DEHYDRORHAMNOSE REDUCTASE"/>
    <property type="match status" value="1"/>
</dbReference>
<evidence type="ECO:0000256" key="4">
    <source>
        <dbReference type="ARBA" id="ARBA00017099"/>
    </source>
</evidence>
<sequence length="147" mass="16417">MTSVLVTGANGQLGRCLQDASEKYPQLSFFFASRNQLDIENQEAVTALFSEKKFDYCINTAAYTNVEKAESEQKKAFNSNAKAVKHLALACKDAKTTLLHISTDYVFDGKKTTPYLETDATNPINEYGASKLKGEQYIQEGCKKYFI</sequence>
<evidence type="ECO:0000256" key="3">
    <source>
        <dbReference type="ARBA" id="ARBA00012929"/>
    </source>
</evidence>
<evidence type="ECO:0000256" key="5">
    <source>
        <dbReference type="ARBA" id="ARBA00048200"/>
    </source>
</evidence>
<accession>A0A3D6BWK8</accession>
<dbReference type="GO" id="GO:0005829">
    <property type="term" value="C:cytosol"/>
    <property type="evidence" value="ECO:0007669"/>
    <property type="project" value="TreeGrafter"/>
</dbReference>
<evidence type="ECO:0000256" key="6">
    <source>
        <dbReference type="RuleBase" id="RU364082"/>
    </source>
</evidence>
<comment type="similarity">
    <text evidence="2 6">Belongs to the dTDP-4-dehydrorhamnose reductase family.</text>
</comment>
<dbReference type="GO" id="GO:0019305">
    <property type="term" value="P:dTDP-rhamnose biosynthetic process"/>
    <property type="evidence" value="ECO:0007669"/>
    <property type="project" value="UniProtKB-UniPathway"/>
</dbReference>
<keyword evidence="6" id="KW-0521">NADP</keyword>
<name>A0A3D6BWK8_9FLAO</name>
<evidence type="ECO:0000256" key="1">
    <source>
        <dbReference type="ARBA" id="ARBA00004781"/>
    </source>
</evidence>
<comment type="pathway">
    <text evidence="1 6">Carbohydrate biosynthesis; dTDP-L-rhamnose biosynthesis.</text>
</comment>
<feature type="domain" description="RmlD-like substrate binding" evidence="7">
    <location>
        <begin position="3"/>
        <end position="147"/>
    </location>
</feature>
<comment type="function">
    <text evidence="6">Catalyzes the reduction of dTDP-6-deoxy-L-lyxo-4-hexulose to yield dTDP-L-rhamnose.</text>
</comment>
<evidence type="ECO:0000313" key="8">
    <source>
        <dbReference type="EMBL" id="HCY83077.1"/>
    </source>
</evidence>
<comment type="catalytic activity">
    <reaction evidence="5">
        <text>dTDP-beta-L-rhamnose + NADP(+) = dTDP-4-dehydro-beta-L-rhamnose + NADPH + H(+)</text>
        <dbReference type="Rhea" id="RHEA:21796"/>
        <dbReference type="ChEBI" id="CHEBI:15378"/>
        <dbReference type="ChEBI" id="CHEBI:57510"/>
        <dbReference type="ChEBI" id="CHEBI:57783"/>
        <dbReference type="ChEBI" id="CHEBI:58349"/>
        <dbReference type="ChEBI" id="CHEBI:62830"/>
        <dbReference type="EC" id="1.1.1.133"/>
    </reaction>
</comment>
<organism evidence="8 9">
    <name type="scientific">Xanthomarina gelatinilytica</name>
    <dbReference type="NCBI Taxonomy" id="1137281"/>
    <lineage>
        <taxon>Bacteria</taxon>
        <taxon>Pseudomonadati</taxon>
        <taxon>Bacteroidota</taxon>
        <taxon>Flavobacteriia</taxon>
        <taxon>Flavobacteriales</taxon>
        <taxon>Flavobacteriaceae</taxon>
        <taxon>Xanthomarina</taxon>
    </lineage>
</organism>
<dbReference type="SUPFAM" id="SSF51735">
    <property type="entry name" value="NAD(P)-binding Rossmann-fold domains"/>
    <property type="match status" value="1"/>
</dbReference>
<dbReference type="InterPro" id="IPR036291">
    <property type="entry name" value="NAD(P)-bd_dom_sf"/>
</dbReference>
<dbReference type="Proteomes" id="UP000263268">
    <property type="component" value="Unassembled WGS sequence"/>
</dbReference>
<dbReference type="Gene3D" id="3.40.50.720">
    <property type="entry name" value="NAD(P)-binding Rossmann-like Domain"/>
    <property type="match status" value="1"/>
</dbReference>
<proteinExistence type="inferred from homology"/>
<dbReference type="UniPathway" id="UPA00124"/>
<feature type="non-terminal residue" evidence="8">
    <location>
        <position position="147"/>
    </location>
</feature>
<dbReference type="Pfam" id="PF04321">
    <property type="entry name" value="RmlD_sub_bind"/>
    <property type="match status" value="1"/>
</dbReference>
<protein>
    <recommendedName>
        <fullName evidence="4 6">dTDP-4-dehydrorhamnose reductase</fullName>
        <ecNumber evidence="3 6">1.1.1.133</ecNumber>
    </recommendedName>
</protein>
<gene>
    <name evidence="8" type="ORF">DHV22_16480</name>
</gene>
<reference evidence="8 9" key="1">
    <citation type="journal article" date="2018" name="Nat. Biotechnol.">
        <title>A standardized bacterial taxonomy based on genome phylogeny substantially revises the tree of life.</title>
        <authorList>
            <person name="Parks D.H."/>
            <person name="Chuvochina M."/>
            <person name="Waite D.W."/>
            <person name="Rinke C."/>
            <person name="Skarshewski A."/>
            <person name="Chaumeil P.A."/>
            <person name="Hugenholtz P."/>
        </authorList>
    </citation>
    <scope>NUCLEOTIDE SEQUENCE [LARGE SCALE GENOMIC DNA]</scope>
    <source>
        <strain evidence="8">UBA10227</strain>
    </source>
</reference>
<dbReference type="EC" id="1.1.1.133" evidence="3 6"/>
<dbReference type="EMBL" id="DPRK01000265">
    <property type="protein sequence ID" value="HCY83077.1"/>
    <property type="molecule type" value="Genomic_DNA"/>
</dbReference>
<dbReference type="InterPro" id="IPR005913">
    <property type="entry name" value="dTDP_dehydrorham_reduct"/>
</dbReference>
<evidence type="ECO:0000256" key="2">
    <source>
        <dbReference type="ARBA" id="ARBA00010944"/>
    </source>
</evidence>
<keyword evidence="6" id="KW-0560">Oxidoreductase</keyword>
<evidence type="ECO:0000313" key="9">
    <source>
        <dbReference type="Proteomes" id="UP000263268"/>
    </source>
</evidence>
<comment type="caution">
    <text evidence="8">The sequence shown here is derived from an EMBL/GenBank/DDBJ whole genome shotgun (WGS) entry which is preliminary data.</text>
</comment>
<dbReference type="GO" id="GO:0008831">
    <property type="term" value="F:dTDP-4-dehydrorhamnose reductase activity"/>
    <property type="evidence" value="ECO:0007669"/>
    <property type="project" value="UniProtKB-EC"/>
</dbReference>
<evidence type="ECO:0000259" key="7">
    <source>
        <dbReference type="Pfam" id="PF04321"/>
    </source>
</evidence>
<dbReference type="InterPro" id="IPR029903">
    <property type="entry name" value="RmlD-like-bd"/>
</dbReference>
<dbReference type="PANTHER" id="PTHR10491:SF4">
    <property type="entry name" value="METHIONINE ADENOSYLTRANSFERASE 2 SUBUNIT BETA"/>
    <property type="match status" value="1"/>
</dbReference>